<dbReference type="Pfam" id="PF07463">
    <property type="entry name" value="NUMOD4"/>
    <property type="match status" value="1"/>
</dbReference>
<reference evidence="3" key="1">
    <citation type="submission" date="2017-04" db="EMBL/GenBank/DDBJ databases">
        <authorList>
            <person name="Varghese N."/>
            <person name="Submissions S."/>
        </authorList>
    </citation>
    <scope>NUCLEOTIDE SEQUENCE [LARGE SCALE GENOMIC DNA]</scope>
</reference>
<name>A0A1Y6EN14_9HYPH</name>
<dbReference type="Gene3D" id="3.90.75.20">
    <property type="match status" value="1"/>
</dbReference>
<protein>
    <submittedName>
        <fullName evidence="2">NUMOD4 motif-containing protein</fullName>
    </submittedName>
</protein>
<evidence type="ECO:0000313" key="3">
    <source>
        <dbReference type="Proteomes" id="UP000194474"/>
    </source>
</evidence>
<evidence type="ECO:0000259" key="1">
    <source>
        <dbReference type="Pfam" id="PF07463"/>
    </source>
</evidence>
<dbReference type="RefSeq" id="WP_140048866.1">
    <property type="nucleotide sequence ID" value="NZ_FXWK01000001.1"/>
</dbReference>
<dbReference type="InterPro" id="IPR010902">
    <property type="entry name" value="NUMOD4"/>
</dbReference>
<feature type="domain" description="NUMOD4" evidence="1">
    <location>
        <begin position="4"/>
        <end position="34"/>
    </location>
</feature>
<dbReference type="SUPFAM" id="SSF54060">
    <property type="entry name" value="His-Me finger endonucleases"/>
    <property type="match status" value="1"/>
</dbReference>
<proteinExistence type="predicted"/>
<dbReference type="InterPro" id="IPR044925">
    <property type="entry name" value="His-Me_finger_sf"/>
</dbReference>
<dbReference type="EMBL" id="FXWK01000001">
    <property type="protein sequence ID" value="SMQ61932.1"/>
    <property type="molecule type" value="Genomic_DNA"/>
</dbReference>
<dbReference type="GO" id="GO:0016788">
    <property type="term" value="F:hydrolase activity, acting on ester bonds"/>
    <property type="evidence" value="ECO:0007669"/>
    <property type="project" value="InterPro"/>
</dbReference>
<gene>
    <name evidence="2" type="ORF">SAMN06295905_0592</name>
</gene>
<evidence type="ECO:0000313" key="2">
    <source>
        <dbReference type="EMBL" id="SMQ61932.1"/>
    </source>
</evidence>
<accession>A0A1Y6EN14</accession>
<dbReference type="Proteomes" id="UP000194474">
    <property type="component" value="Unassembled WGS sequence"/>
</dbReference>
<organism evidence="2 3">
    <name type="scientific">Devosia lucknowensis</name>
    <dbReference type="NCBI Taxonomy" id="1096929"/>
    <lineage>
        <taxon>Bacteria</taxon>
        <taxon>Pseudomonadati</taxon>
        <taxon>Pseudomonadota</taxon>
        <taxon>Alphaproteobacteria</taxon>
        <taxon>Hyphomicrobiales</taxon>
        <taxon>Devosiaceae</taxon>
        <taxon>Devosia</taxon>
    </lineage>
</organism>
<dbReference type="AlphaFoldDB" id="A0A1Y6EN14"/>
<dbReference type="OrthoDB" id="6631788at2"/>
<keyword evidence="3" id="KW-1185">Reference proteome</keyword>
<sequence length="118" mass="13548">MTEEVWKKAVGYPPYYVSSSGRVKRLPYIDQSGRRRPEIHLKPVHMGTGARFYRKSRGPYLSITVDGRCKRVLLSEMVAKTFIDESYDKAVHDLRFRDTDPSNCTVDNIVIVPLFAVP</sequence>